<feature type="non-terminal residue" evidence="2">
    <location>
        <position position="1"/>
    </location>
</feature>
<comment type="caution">
    <text evidence="2">The sequence shown here is derived from an EMBL/GenBank/DDBJ whole genome shotgun (WGS) entry which is preliminary data.</text>
</comment>
<organism evidence="2 3">
    <name type="scientific">Polarella glacialis</name>
    <name type="common">Dinoflagellate</name>
    <dbReference type="NCBI Taxonomy" id="89957"/>
    <lineage>
        <taxon>Eukaryota</taxon>
        <taxon>Sar</taxon>
        <taxon>Alveolata</taxon>
        <taxon>Dinophyceae</taxon>
        <taxon>Suessiales</taxon>
        <taxon>Suessiaceae</taxon>
        <taxon>Polarella</taxon>
    </lineage>
</organism>
<gene>
    <name evidence="2" type="ORF">PGLA1383_LOCUS107</name>
</gene>
<evidence type="ECO:0000313" key="3">
    <source>
        <dbReference type="Proteomes" id="UP000654075"/>
    </source>
</evidence>
<accession>A0A813D5X1</accession>
<evidence type="ECO:0000313" key="2">
    <source>
        <dbReference type="EMBL" id="CAE8581076.1"/>
    </source>
</evidence>
<dbReference type="Proteomes" id="UP000654075">
    <property type="component" value="Unassembled WGS sequence"/>
</dbReference>
<evidence type="ECO:0000256" key="1">
    <source>
        <dbReference type="SAM" id="MobiDB-lite"/>
    </source>
</evidence>
<dbReference type="OrthoDB" id="433229at2759"/>
<proteinExistence type="predicted"/>
<name>A0A813D5X1_POLGL</name>
<sequence length="194" mass="21504">LFGLLPEETVRCYLATWNRGSWRGRRQLFGALSWFSTWKVWLERRLTAYAAFAKHPELWSSNPEPVLSKQKRRRLLQQATQLPEQASPEKTPASPEKAPAKDLRARPTQRSSPVKKGQDPPTETPAVEAQATAARVLPDVTAADIQEAEKAADHQALQQEHLSALQKALEQMQGLQFLAATCAEAAAIDAEADA</sequence>
<reference evidence="2" key="1">
    <citation type="submission" date="2021-02" db="EMBL/GenBank/DDBJ databases">
        <authorList>
            <person name="Dougan E. K."/>
            <person name="Rhodes N."/>
            <person name="Thang M."/>
            <person name="Chan C."/>
        </authorList>
    </citation>
    <scope>NUCLEOTIDE SEQUENCE</scope>
</reference>
<dbReference type="EMBL" id="CAJNNV010000020">
    <property type="protein sequence ID" value="CAE8581076.1"/>
    <property type="molecule type" value="Genomic_DNA"/>
</dbReference>
<feature type="region of interest" description="Disordered" evidence="1">
    <location>
        <begin position="80"/>
        <end position="129"/>
    </location>
</feature>
<protein>
    <submittedName>
        <fullName evidence="2">Uncharacterized protein</fullName>
    </submittedName>
</protein>
<keyword evidence="3" id="KW-1185">Reference proteome</keyword>
<dbReference type="AlphaFoldDB" id="A0A813D5X1"/>